<dbReference type="GO" id="GO:0006355">
    <property type="term" value="P:regulation of DNA-templated transcription"/>
    <property type="evidence" value="ECO:0007669"/>
    <property type="project" value="InterPro"/>
</dbReference>
<protein>
    <recommendedName>
        <fullName evidence="1">Ribbon-helix-helix protein CopG domain-containing protein</fullName>
    </recommendedName>
</protein>
<comment type="caution">
    <text evidence="2">The sequence shown here is derived from an EMBL/GenBank/DDBJ whole genome shotgun (WGS) entry which is preliminary data.</text>
</comment>
<dbReference type="Pfam" id="PF01402">
    <property type="entry name" value="RHH_1"/>
    <property type="match status" value="1"/>
</dbReference>
<dbReference type="InterPro" id="IPR002145">
    <property type="entry name" value="CopG"/>
</dbReference>
<name>A0A0G0UFY7_9BACT</name>
<gene>
    <name evidence="2" type="ORF">UU34_C0016G0006</name>
</gene>
<dbReference type="Proteomes" id="UP000034854">
    <property type="component" value="Unassembled WGS sequence"/>
</dbReference>
<dbReference type="AlphaFoldDB" id="A0A0G0UFY7"/>
<reference evidence="2 3" key="1">
    <citation type="journal article" date="2015" name="Nature">
        <title>rRNA introns, odd ribosomes, and small enigmatic genomes across a large radiation of phyla.</title>
        <authorList>
            <person name="Brown C.T."/>
            <person name="Hug L.A."/>
            <person name="Thomas B.C."/>
            <person name="Sharon I."/>
            <person name="Castelle C.J."/>
            <person name="Singh A."/>
            <person name="Wilkins M.J."/>
            <person name="Williams K.H."/>
            <person name="Banfield J.F."/>
        </authorList>
    </citation>
    <scope>NUCLEOTIDE SEQUENCE [LARGE SCALE GENOMIC DNA]</scope>
</reference>
<evidence type="ECO:0000313" key="3">
    <source>
        <dbReference type="Proteomes" id="UP000034854"/>
    </source>
</evidence>
<feature type="domain" description="Ribbon-helix-helix protein CopG" evidence="1">
    <location>
        <begin position="5"/>
        <end position="37"/>
    </location>
</feature>
<dbReference type="EMBL" id="LCAG01000016">
    <property type="protein sequence ID" value="KKR86346.1"/>
    <property type="molecule type" value="Genomic_DNA"/>
</dbReference>
<sequence>MNRYQVYLDPQVVESTDDLARSLDISRSQIIRDVVSRVIREYKKILSMRNYVSSARNPILEMIGMGKTSQKHISENVDEIYLRD</sequence>
<accession>A0A0G0UFY7</accession>
<evidence type="ECO:0000259" key="1">
    <source>
        <dbReference type="Pfam" id="PF01402"/>
    </source>
</evidence>
<proteinExistence type="predicted"/>
<evidence type="ECO:0000313" key="2">
    <source>
        <dbReference type="EMBL" id="KKR86346.1"/>
    </source>
</evidence>
<dbReference type="CDD" id="cd21631">
    <property type="entry name" value="RHH_CopG_NikR-like"/>
    <property type="match status" value="1"/>
</dbReference>
<organism evidence="2 3">
    <name type="scientific">Candidatus Curtissbacteria bacterium GW2011_GWA1_41_11</name>
    <dbReference type="NCBI Taxonomy" id="1618409"/>
    <lineage>
        <taxon>Bacteria</taxon>
        <taxon>Candidatus Curtissiibacteriota</taxon>
    </lineage>
</organism>